<sequence>MGPKGGRLPPSGGHSRASYRNFFYPHQRWQFAGLRLAKDL</sequence>
<organism evidence="1">
    <name type="scientific">uncultured Sphingomonas sp</name>
    <dbReference type="NCBI Taxonomy" id="158754"/>
    <lineage>
        <taxon>Bacteria</taxon>
        <taxon>Pseudomonadati</taxon>
        <taxon>Pseudomonadota</taxon>
        <taxon>Alphaproteobacteria</taxon>
        <taxon>Sphingomonadales</taxon>
        <taxon>Sphingomonadaceae</taxon>
        <taxon>Sphingomonas</taxon>
        <taxon>environmental samples</taxon>
    </lineage>
</organism>
<evidence type="ECO:0000313" key="1">
    <source>
        <dbReference type="EMBL" id="CAA9512656.1"/>
    </source>
</evidence>
<proteinExistence type="predicted"/>
<dbReference type="EMBL" id="CADCVY010000099">
    <property type="protein sequence ID" value="CAA9512656.1"/>
    <property type="molecule type" value="Genomic_DNA"/>
</dbReference>
<gene>
    <name evidence="1" type="ORF">AVDCRST_MAG44-1477</name>
</gene>
<name>A0A6J4T314_9SPHN</name>
<evidence type="ECO:0008006" key="2">
    <source>
        <dbReference type="Google" id="ProtNLM"/>
    </source>
</evidence>
<dbReference type="AlphaFoldDB" id="A0A6J4T314"/>
<reference evidence="1" key="1">
    <citation type="submission" date="2020-02" db="EMBL/GenBank/DDBJ databases">
        <authorList>
            <person name="Meier V. D."/>
        </authorList>
    </citation>
    <scope>NUCLEOTIDE SEQUENCE</scope>
    <source>
        <strain evidence="1">AVDCRST_MAG44</strain>
    </source>
</reference>
<accession>A0A6J4T314</accession>
<dbReference type="InterPro" id="IPR016187">
    <property type="entry name" value="CTDL_fold"/>
</dbReference>
<dbReference type="SUPFAM" id="SSF56436">
    <property type="entry name" value="C-type lectin-like"/>
    <property type="match status" value="1"/>
</dbReference>
<protein>
    <recommendedName>
        <fullName evidence="2">Ergothioneine biosynthesis protein EgtB</fullName>
    </recommendedName>
</protein>